<dbReference type="KEGG" id="swo:Swol_1966"/>
<keyword evidence="2" id="KW-0472">Membrane</keyword>
<dbReference type="Pfam" id="PF00174">
    <property type="entry name" value="Oxidored_molyb"/>
    <property type="match status" value="1"/>
</dbReference>
<feature type="compositionally biased region" description="Low complexity" evidence="1">
    <location>
        <begin position="385"/>
        <end position="398"/>
    </location>
</feature>
<gene>
    <name evidence="4" type="ordered locus">Swol_1966</name>
</gene>
<sequence>MLSITFNLLPLLSPAEAASGLEITGDGVANPLSLTLSDLQEMEQYQHVYSTINTWPSKKLYVAQGVKLKDLLALAGLKENAQLIIFTSSDGYSVTLTVKELLKDKRYYFPYFQENSVNDGTIPGSPRDAVEVQPILALLSAESSKNPADMNDMDALLLVCGQRAVSEQTNSIFLKYISKIEVLTSKPSKWDAPRANIGSGKVAEGTLIELSNKRNDTDKIYYTTDGSTPTINSPIFNWSASRWWSQRPDSLNEINKPIEIKKDTLIKAITIGPGKEDSDVVTFTYQPGLKDEDAPVKSGSPSGLSLDEKLVNLKIGSVIELTAILDSDNNTEQGLIWSSSDTRVATVDNHGWVTVVGQGMATITAKTKDGRFTASCMVNASAGVSSPSLPPQSSSSESQVGTQQNPEVLPAPQDDPLYQPEKERTVASVASSSDTPEPPTASTTDDKWEYLAKKDKTAGLYTTNIAVQPQEPGGQIYELKVDTAALQLQMETKIWSIYILLVYLSLFIFGAINKYIEYTKEVAG</sequence>
<dbReference type="SMART" id="SM00635">
    <property type="entry name" value="BID_2"/>
    <property type="match status" value="1"/>
</dbReference>
<keyword evidence="2" id="KW-0812">Transmembrane</keyword>
<keyword evidence="2" id="KW-1133">Transmembrane helix</keyword>
<dbReference type="Pfam" id="PF13287">
    <property type="entry name" value="Fn3_assoc"/>
    <property type="match status" value="1"/>
</dbReference>
<reference evidence="5" key="1">
    <citation type="journal article" date="2010" name="Environ. Microbiol.">
        <title>The genome of Syntrophomonas wolfei: new insights into syntrophic metabolism and biohydrogen production.</title>
        <authorList>
            <person name="Sieber J.R."/>
            <person name="Sims D.R."/>
            <person name="Han C."/>
            <person name="Kim E."/>
            <person name="Lykidis A."/>
            <person name="Lapidus A.L."/>
            <person name="McDonnald E."/>
            <person name="Rohlin L."/>
            <person name="Culley D.E."/>
            <person name="Gunsalus R."/>
            <person name="McInerney M.J."/>
        </authorList>
    </citation>
    <scope>NUCLEOTIDE SEQUENCE [LARGE SCALE GENOMIC DNA]</scope>
    <source>
        <strain evidence="5">DSM 2245B / Goettingen</strain>
    </source>
</reference>
<dbReference type="HOGENOM" id="CLU_519649_0_0_9"/>
<dbReference type="SUPFAM" id="SSF56524">
    <property type="entry name" value="Oxidoreductase molybdopterin-binding domain"/>
    <property type="match status" value="1"/>
</dbReference>
<protein>
    <recommendedName>
        <fullName evidence="3">BIG2 domain-containing protein</fullName>
    </recommendedName>
</protein>
<dbReference type="InterPro" id="IPR026876">
    <property type="entry name" value="Fn3_assoc_repeat"/>
</dbReference>
<dbReference type="Gene3D" id="2.60.40.1080">
    <property type="match status" value="1"/>
</dbReference>
<feature type="domain" description="BIG2" evidence="3">
    <location>
        <begin position="300"/>
        <end position="377"/>
    </location>
</feature>
<feature type="transmembrane region" description="Helical" evidence="2">
    <location>
        <begin position="495"/>
        <end position="516"/>
    </location>
</feature>
<name>Q0AVJ1_SYNWW</name>
<evidence type="ECO:0000313" key="5">
    <source>
        <dbReference type="Proteomes" id="UP000001968"/>
    </source>
</evidence>
<feature type="compositionally biased region" description="Polar residues" evidence="1">
    <location>
        <begin position="428"/>
        <end position="443"/>
    </location>
</feature>
<evidence type="ECO:0000259" key="3">
    <source>
        <dbReference type="SMART" id="SM00635"/>
    </source>
</evidence>
<organism evidence="4 5">
    <name type="scientific">Syntrophomonas wolfei subsp. wolfei (strain DSM 2245B / Goettingen)</name>
    <dbReference type="NCBI Taxonomy" id="335541"/>
    <lineage>
        <taxon>Bacteria</taxon>
        <taxon>Bacillati</taxon>
        <taxon>Bacillota</taxon>
        <taxon>Clostridia</taxon>
        <taxon>Eubacteriales</taxon>
        <taxon>Syntrophomonadaceae</taxon>
        <taxon>Syntrophomonas</taxon>
    </lineage>
</organism>
<dbReference type="Gene3D" id="3.90.420.10">
    <property type="entry name" value="Oxidoreductase, molybdopterin-binding domain"/>
    <property type="match status" value="1"/>
</dbReference>
<evidence type="ECO:0000313" key="4">
    <source>
        <dbReference type="EMBL" id="ABI69263.1"/>
    </source>
</evidence>
<dbReference type="eggNOG" id="COG2041">
    <property type="taxonomic scope" value="Bacteria"/>
</dbReference>
<accession>Q0AVJ1</accession>
<dbReference type="AlphaFoldDB" id="Q0AVJ1"/>
<keyword evidence="5" id="KW-1185">Reference proteome</keyword>
<feature type="region of interest" description="Disordered" evidence="1">
    <location>
        <begin position="382"/>
        <end position="444"/>
    </location>
</feature>
<evidence type="ECO:0000256" key="1">
    <source>
        <dbReference type="SAM" id="MobiDB-lite"/>
    </source>
</evidence>
<dbReference type="InterPro" id="IPR036374">
    <property type="entry name" value="OxRdtase_Mopterin-bd_sf"/>
</dbReference>
<evidence type="ECO:0000256" key="2">
    <source>
        <dbReference type="SAM" id="Phobius"/>
    </source>
</evidence>
<dbReference type="eggNOG" id="COG5492">
    <property type="taxonomic scope" value="Bacteria"/>
</dbReference>
<dbReference type="Pfam" id="PF02368">
    <property type="entry name" value="Big_2"/>
    <property type="match status" value="1"/>
</dbReference>
<dbReference type="SUPFAM" id="SSF49373">
    <property type="entry name" value="Invasin/intimin cell-adhesion fragments"/>
    <property type="match status" value="1"/>
</dbReference>
<dbReference type="InterPro" id="IPR008964">
    <property type="entry name" value="Invasin/intimin_cell_adhesion"/>
</dbReference>
<dbReference type="EMBL" id="CP000448">
    <property type="protein sequence ID" value="ABI69263.1"/>
    <property type="molecule type" value="Genomic_DNA"/>
</dbReference>
<dbReference type="InterPro" id="IPR000572">
    <property type="entry name" value="OxRdtase_Mopterin-bd_dom"/>
</dbReference>
<dbReference type="STRING" id="335541.Swol_1966"/>
<dbReference type="Proteomes" id="UP000001968">
    <property type="component" value="Chromosome"/>
</dbReference>
<dbReference type="InterPro" id="IPR003343">
    <property type="entry name" value="Big_2"/>
</dbReference>
<proteinExistence type="predicted"/>